<comment type="caution">
    <text evidence="2">The sequence shown here is derived from an EMBL/GenBank/DDBJ whole genome shotgun (WGS) entry which is preliminary data.</text>
</comment>
<evidence type="ECO:0000259" key="1">
    <source>
        <dbReference type="Pfam" id="PF09588"/>
    </source>
</evidence>
<dbReference type="InterPro" id="IPR011604">
    <property type="entry name" value="PDDEXK-like_dom_sf"/>
</dbReference>
<dbReference type="InterPro" id="IPR019080">
    <property type="entry name" value="YqaJ_viral_recombinase"/>
</dbReference>
<dbReference type="InterPro" id="IPR011335">
    <property type="entry name" value="Restrct_endonuc-II-like"/>
</dbReference>
<proteinExistence type="predicted"/>
<gene>
    <name evidence="2" type="ORF">LMG7141_00836</name>
</gene>
<sequence>MEQRTDSWFEARLGRATASNFGKVLGKVLAKIKTGEAADRRNYRAQLVIERLTGNRQEGYSNAAMQWGTEQEPFARIAYMADRGVDVQEIGFIQHETLMAGCSPDGLIGADGLIEIKCPVSATHIETLKTQHMPLEHMPQVQGQMWIAGREWCDFVSYDPRMPEKLQMFVQRIPRDEQYIKALAFEIERFLEEVAAEVTALQKIAA</sequence>
<keyword evidence="3" id="KW-1185">Reference proteome</keyword>
<accession>A0ABN9IDF1</accession>
<reference evidence="2 3" key="1">
    <citation type="submission" date="2023-07" db="EMBL/GenBank/DDBJ databases">
        <authorList>
            <person name="Peeters C."/>
        </authorList>
    </citation>
    <scope>NUCLEOTIDE SEQUENCE [LARGE SCALE GENOMIC DNA]</scope>
    <source>
        <strain evidence="2 3">LMG 7141</strain>
    </source>
</reference>
<dbReference type="CDD" id="cd22343">
    <property type="entry name" value="PDDEXK_lambda_exonuclease-like"/>
    <property type="match status" value="1"/>
</dbReference>
<dbReference type="Proteomes" id="UP001189616">
    <property type="component" value="Unassembled WGS sequence"/>
</dbReference>
<dbReference type="PANTHER" id="PTHR46609:SF6">
    <property type="entry name" value="EXONUCLEASE, PHAGE-TYPE_RECB, C-TERMINAL DOMAIN-CONTAINING PROTEIN-RELATED"/>
    <property type="match status" value="1"/>
</dbReference>
<evidence type="ECO:0000313" key="2">
    <source>
        <dbReference type="EMBL" id="CAJ0779074.1"/>
    </source>
</evidence>
<dbReference type="Gene3D" id="3.90.320.10">
    <property type="match status" value="1"/>
</dbReference>
<dbReference type="InterPro" id="IPR051703">
    <property type="entry name" value="NF-kappa-B_Signaling_Reg"/>
</dbReference>
<feature type="domain" description="YqaJ viral recombinase" evidence="1">
    <location>
        <begin position="8"/>
        <end position="151"/>
    </location>
</feature>
<dbReference type="EMBL" id="CATYWO010000001">
    <property type="protein sequence ID" value="CAJ0779074.1"/>
    <property type="molecule type" value="Genomic_DNA"/>
</dbReference>
<dbReference type="RefSeq" id="WP_316655487.1">
    <property type="nucleotide sequence ID" value="NZ_CATYWO010000001.1"/>
</dbReference>
<evidence type="ECO:0000313" key="3">
    <source>
        <dbReference type="Proteomes" id="UP001189616"/>
    </source>
</evidence>
<name>A0ABN9IDF1_9RALS</name>
<protein>
    <recommendedName>
        <fullName evidence="1">YqaJ viral recombinase domain-containing protein</fullName>
    </recommendedName>
</protein>
<organism evidence="2 3">
    <name type="scientific">Ralstonia condita</name>
    <dbReference type="NCBI Taxonomy" id="3058600"/>
    <lineage>
        <taxon>Bacteria</taxon>
        <taxon>Pseudomonadati</taxon>
        <taxon>Pseudomonadota</taxon>
        <taxon>Betaproteobacteria</taxon>
        <taxon>Burkholderiales</taxon>
        <taxon>Burkholderiaceae</taxon>
        <taxon>Ralstonia</taxon>
    </lineage>
</organism>
<dbReference type="PANTHER" id="PTHR46609">
    <property type="entry name" value="EXONUCLEASE, PHAGE-TYPE/RECB, C-TERMINAL DOMAIN-CONTAINING PROTEIN"/>
    <property type="match status" value="1"/>
</dbReference>
<dbReference type="SUPFAM" id="SSF52980">
    <property type="entry name" value="Restriction endonuclease-like"/>
    <property type="match status" value="1"/>
</dbReference>
<dbReference type="Pfam" id="PF09588">
    <property type="entry name" value="YqaJ"/>
    <property type="match status" value="1"/>
</dbReference>